<proteinExistence type="predicted"/>
<dbReference type="InterPro" id="IPR013783">
    <property type="entry name" value="Ig-like_fold"/>
</dbReference>
<feature type="compositionally biased region" description="Acidic residues" evidence="1">
    <location>
        <begin position="209"/>
        <end position="237"/>
    </location>
</feature>
<evidence type="ECO:0000313" key="5">
    <source>
        <dbReference type="Proteomes" id="UP000311713"/>
    </source>
</evidence>
<dbReference type="Gene3D" id="2.60.40.10">
    <property type="entry name" value="Immunoglobulins"/>
    <property type="match status" value="1"/>
</dbReference>
<dbReference type="Proteomes" id="UP000311713">
    <property type="component" value="Unassembled WGS sequence"/>
</dbReference>
<keyword evidence="5" id="KW-1185">Reference proteome</keyword>
<feature type="compositionally biased region" description="Basic and acidic residues" evidence="1">
    <location>
        <begin position="165"/>
        <end position="180"/>
    </location>
</feature>
<dbReference type="Pfam" id="PF21110">
    <property type="entry name" value="GlxA"/>
    <property type="match status" value="1"/>
</dbReference>
<dbReference type="SUPFAM" id="SSF81296">
    <property type="entry name" value="E set domains"/>
    <property type="match status" value="1"/>
</dbReference>
<dbReference type="GO" id="GO:0005975">
    <property type="term" value="P:carbohydrate metabolic process"/>
    <property type="evidence" value="ECO:0007669"/>
    <property type="project" value="UniProtKB-ARBA"/>
</dbReference>
<dbReference type="OrthoDB" id="601499at2"/>
<dbReference type="Gene3D" id="2.130.10.80">
    <property type="entry name" value="Galactose oxidase/kelch, beta-propeller"/>
    <property type="match status" value="2"/>
</dbReference>
<dbReference type="PANTHER" id="PTHR32208:SF21">
    <property type="entry name" value="LOW QUALITY PROTEIN: ALDEHYDE OXIDASE GLOX-LIKE"/>
    <property type="match status" value="1"/>
</dbReference>
<dbReference type="Pfam" id="PF09118">
    <property type="entry name" value="GO-like_E_set"/>
    <property type="match status" value="1"/>
</dbReference>
<dbReference type="CDD" id="cd02851">
    <property type="entry name" value="E_set_GO_C"/>
    <property type="match status" value="1"/>
</dbReference>
<dbReference type="InterPro" id="IPR037293">
    <property type="entry name" value="Gal_Oxidase_central_sf"/>
</dbReference>
<dbReference type="InterPro" id="IPR011043">
    <property type="entry name" value="Gal_Oxase/kelch_b-propeller"/>
</dbReference>
<feature type="region of interest" description="Disordered" evidence="1">
    <location>
        <begin position="161"/>
        <end position="243"/>
    </location>
</feature>
<accession>A0A5C4UJ23</accession>
<gene>
    <name evidence="4" type="ORF">FH715_27695</name>
</gene>
<dbReference type="InterPro" id="IPR014756">
    <property type="entry name" value="Ig_E-set"/>
</dbReference>
<reference evidence="4 5" key="1">
    <citation type="submission" date="2019-06" db="EMBL/GenBank/DDBJ databases">
        <title>Draft genome of Streptomyces sedi sp. JCM16909.</title>
        <authorList>
            <person name="Klykleung N."/>
            <person name="Tanasupawat S."/>
            <person name="Kudo T."/>
            <person name="Yuki M."/>
            <person name="Ohkuma M."/>
        </authorList>
    </citation>
    <scope>NUCLEOTIDE SEQUENCE [LARGE SCALE GENOMIC DNA]</scope>
    <source>
        <strain evidence="4 5">JCM 16909</strain>
    </source>
</reference>
<dbReference type="EMBL" id="VDGT01000038">
    <property type="protein sequence ID" value="TNM23648.1"/>
    <property type="molecule type" value="Genomic_DNA"/>
</dbReference>
<dbReference type="AlphaFoldDB" id="A0A5C4UJ23"/>
<dbReference type="RefSeq" id="WP_139650217.1">
    <property type="nucleotide sequence ID" value="NZ_BAAAZS010000008.1"/>
</dbReference>
<dbReference type="InterPro" id="IPR015202">
    <property type="entry name" value="GO-like_E_set"/>
</dbReference>
<organism evidence="4 5">
    <name type="scientific">Streptomyces sedi</name>
    <dbReference type="NCBI Taxonomy" id="555059"/>
    <lineage>
        <taxon>Bacteria</taxon>
        <taxon>Bacillati</taxon>
        <taxon>Actinomycetota</taxon>
        <taxon>Actinomycetes</taxon>
        <taxon>Kitasatosporales</taxon>
        <taxon>Streptomycetaceae</taxon>
        <taxon>Streptomyces</taxon>
    </lineage>
</organism>
<name>A0A5C4UJ23_9ACTN</name>
<comment type="caution">
    <text evidence="4">The sequence shown here is derived from an EMBL/GenBank/DDBJ whole genome shotgun (WGS) entry which is preliminary data.</text>
</comment>
<protein>
    <submittedName>
        <fullName evidence="4">DUF1929 domain-containing protein</fullName>
    </submittedName>
</protein>
<dbReference type="SUPFAM" id="SSF50965">
    <property type="entry name" value="Galactose oxidase, central domain"/>
    <property type="match status" value="2"/>
</dbReference>
<evidence type="ECO:0000256" key="1">
    <source>
        <dbReference type="SAM" id="MobiDB-lite"/>
    </source>
</evidence>
<evidence type="ECO:0000259" key="2">
    <source>
        <dbReference type="Pfam" id="PF09118"/>
    </source>
</evidence>
<dbReference type="PANTHER" id="PTHR32208">
    <property type="entry name" value="SECRETED PROTEIN-RELATED"/>
    <property type="match status" value="1"/>
</dbReference>
<evidence type="ECO:0000259" key="3">
    <source>
        <dbReference type="Pfam" id="PF21110"/>
    </source>
</evidence>
<feature type="domain" description="GlxA-like beta barrel" evidence="3">
    <location>
        <begin position="157"/>
        <end position="285"/>
    </location>
</feature>
<feature type="domain" description="Galactose oxidase-like Early set" evidence="2">
    <location>
        <begin position="585"/>
        <end position="679"/>
    </location>
</feature>
<dbReference type="InterPro" id="IPR049305">
    <property type="entry name" value="GlxA-like_b-barrel"/>
</dbReference>
<sequence>MSRQRRVRHRYRPGRRLRKLALGGGITLLLVGLNAPAAVSFAERQLHEYRISRPAYQAKYGSWETVDVPEEYRTNAIHAALLHTGKVLLIAGSGNEEDQFDEGTFDTILWDPEDNSFEKVPTPEDLFCAGHAQLPDGKLLVAGGTLRYEVLGDAVTHAGGPMLIKNEDPDRSREFPEGTRLRGPGGQLYETTNAITVPAADKKEREPERDEDAAEADEVGAEPGAEAEEENERENEPEYTITAGEERVFVTAVEEGEQGVVDEAGQYEILGLEGADARNLYGLASAITLEDQDFQGIDVAYEFDPVAERYIPVDPMAEARWYPTLTTLPDGRVLSVSGLDEVGEVVPGINEIYDPETKTWSEGPERYFPTYPALFLTEGGKIFYTGSNAGYGPADEGRVPGIWDLEENTFEEVGGLSDPDQLETSASLLLPPAQDQRFMVLGGGGVGESSKSTERTAVVDLTEEDPTYREGPSLPQGTRYLSSVLMPDDTVFTSGGSEDYRGRGKSDVLRAQFYDPEQDAFVPAADPTVGRNYHSEALLLPDGRVATFGSDPLYGDKDNTRTGEFEKRIEVYTPPYLHDGREETRPALGEGPESATLGETVAFATDDAERITEARLMRPSAVTHTTDVEQRSLKLGLERVEGGVELTVPEDPSLVPPGWYMIFVTDEAGTPGEATWIKVGAA</sequence>
<evidence type="ECO:0000313" key="4">
    <source>
        <dbReference type="EMBL" id="TNM23648.1"/>
    </source>
</evidence>